<name>A0A7C9N648_9ACTN</name>
<dbReference type="InterPro" id="IPR012347">
    <property type="entry name" value="Ferritin-like"/>
</dbReference>
<dbReference type="Gene3D" id="1.20.1260.10">
    <property type="match status" value="1"/>
</dbReference>
<sequence length="316" mass="34433">MPETLDDLREHLQWAVELEHATLPPYLCALYTLDPERNPEAVEVVGSVFAEEMLHLTLAANLLNAVGGRPRLDTPENMKPFPRTLPHGNLKLSLEPFGPEALENFLRLEAPTPDGTPAQTEGYETIGQFYAAIENGLRALCARLGEEAVFTGDPSRQIGASHFRHTAGRLIAVTDLASGLAALDEIVEQGEGMARDEVWDGDKDVFHPERDEVAHYYRFLELKAGRRYQRGDTPNSGPTGDPITVDPAGVYPITTTASSEEFNRAYRGLLRALEEAFDGSPQQMASAVAAMFGVKAQAMALVAKGALPAFAYVEGE</sequence>
<evidence type="ECO:0000256" key="1">
    <source>
        <dbReference type="SAM" id="MobiDB-lite"/>
    </source>
</evidence>
<accession>A0A7C9N648</accession>
<reference evidence="3 4" key="1">
    <citation type="submission" date="2020-01" db="EMBL/GenBank/DDBJ databases">
        <title>Herbidospora sp. NEAU-GS84 nov., a novel actinomycete isolated from soil.</title>
        <authorList>
            <person name="Han L."/>
        </authorList>
    </citation>
    <scope>NUCLEOTIDE SEQUENCE [LARGE SCALE GENOMIC DNA]</scope>
    <source>
        <strain evidence="3 4">NEAU-GS84</strain>
    </source>
</reference>
<dbReference type="RefSeq" id="WP_161482886.1">
    <property type="nucleotide sequence ID" value="NZ_WXEW01000009.1"/>
</dbReference>
<evidence type="ECO:0000313" key="3">
    <source>
        <dbReference type="EMBL" id="NAS25854.1"/>
    </source>
</evidence>
<keyword evidence="4" id="KW-1185">Reference proteome</keyword>
<gene>
    <name evidence="3" type="ORF">GT755_29750</name>
</gene>
<dbReference type="PANTHER" id="PTHR34400">
    <property type="match status" value="1"/>
</dbReference>
<feature type="domain" description="Iminophenyl-pyruvate dimer synthase" evidence="2">
    <location>
        <begin position="12"/>
        <end position="223"/>
    </location>
</feature>
<comment type="caution">
    <text evidence="3">The sequence shown here is derived from an EMBL/GenBank/DDBJ whole genome shotgun (WGS) entry which is preliminary data.</text>
</comment>
<proteinExistence type="predicted"/>
<feature type="region of interest" description="Disordered" evidence="1">
    <location>
        <begin position="228"/>
        <end position="247"/>
    </location>
</feature>
<dbReference type="PANTHER" id="PTHR34400:SF4">
    <property type="entry name" value="MEMBRANE PROTEIN"/>
    <property type="match status" value="1"/>
</dbReference>
<dbReference type="InterPro" id="IPR026820">
    <property type="entry name" value="VioB/RebD_dom"/>
</dbReference>
<evidence type="ECO:0000313" key="4">
    <source>
        <dbReference type="Proteomes" id="UP000479526"/>
    </source>
</evidence>
<protein>
    <recommendedName>
        <fullName evidence="2">Iminophenyl-pyruvate dimer synthase domain-containing protein</fullName>
    </recommendedName>
</protein>
<evidence type="ECO:0000259" key="2">
    <source>
        <dbReference type="Pfam" id="PF12902"/>
    </source>
</evidence>
<dbReference type="EMBL" id="WXEW01000009">
    <property type="protein sequence ID" value="NAS25854.1"/>
    <property type="molecule type" value="Genomic_DNA"/>
</dbReference>
<dbReference type="AlphaFoldDB" id="A0A7C9N648"/>
<organism evidence="3 4">
    <name type="scientific">Herbidospora solisilvae</name>
    <dbReference type="NCBI Taxonomy" id="2696284"/>
    <lineage>
        <taxon>Bacteria</taxon>
        <taxon>Bacillati</taxon>
        <taxon>Actinomycetota</taxon>
        <taxon>Actinomycetes</taxon>
        <taxon>Streptosporangiales</taxon>
        <taxon>Streptosporangiaceae</taxon>
        <taxon>Herbidospora</taxon>
    </lineage>
</organism>
<dbReference type="Proteomes" id="UP000479526">
    <property type="component" value="Unassembled WGS sequence"/>
</dbReference>
<dbReference type="Pfam" id="PF12902">
    <property type="entry name" value="Ferritin-like"/>
    <property type="match status" value="1"/>
</dbReference>